<proteinExistence type="predicted"/>
<protein>
    <submittedName>
        <fullName evidence="2">Uncharacterized protein</fullName>
    </submittedName>
</protein>
<sequence length="89" mass="9615">MVSGHFQQDGEQLSVEVPFGRTLSLYSSESIVMQKLALAAVAALLFSIPVGCEKESSVVEAPPVSEESSMDGMTEDEYNDAMEEALNQQ</sequence>
<comment type="caution">
    <text evidence="2">The sequence shown here is derived from an EMBL/GenBank/DDBJ whole genome shotgun (WGS) entry which is preliminary data.</text>
</comment>
<gene>
    <name evidence="2" type="ORF">RE6C_04269</name>
</gene>
<evidence type="ECO:0000256" key="1">
    <source>
        <dbReference type="SAM" id="MobiDB-lite"/>
    </source>
</evidence>
<organism evidence="2 3">
    <name type="scientific">Rhodopirellula europaea 6C</name>
    <dbReference type="NCBI Taxonomy" id="1263867"/>
    <lineage>
        <taxon>Bacteria</taxon>
        <taxon>Pseudomonadati</taxon>
        <taxon>Planctomycetota</taxon>
        <taxon>Planctomycetia</taxon>
        <taxon>Pirellulales</taxon>
        <taxon>Pirellulaceae</taxon>
        <taxon>Rhodopirellula</taxon>
    </lineage>
</organism>
<keyword evidence="3" id="KW-1185">Reference proteome</keyword>
<dbReference type="PATRIC" id="fig|1263867.3.peg.4578"/>
<feature type="compositionally biased region" description="Acidic residues" evidence="1">
    <location>
        <begin position="73"/>
        <end position="83"/>
    </location>
</feature>
<feature type="region of interest" description="Disordered" evidence="1">
    <location>
        <begin position="58"/>
        <end position="89"/>
    </location>
</feature>
<reference evidence="2" key="2">
    <citation type="journal article" date="2013" name="Mar. Genomics">
        <title>Expression of sulfatases in Rhodopirellula baltica and the diversity of sulfatases in the genus Rhodopirellula.</title>
        <authorList>
            <person name="Wegner C.E."/>
            <person name="Richter-Heitmann T."/>
            <person name="Klindworth A."/>
            <person name="Klockow C."/>
            <person name="Richter M."/>
            <person name="Achstetter T."/>
            <person name="Glockner F.O."/>
            <person name="Harder J."/>
        </authorList>
    </citation>
    <scope>NUCLEOTIDE SEQUENCE [LARGE SCALE GENOMIC DNA]</scope>
    <source>
        <strain evidence="2">6C</strain>
    </source>
</reference>
<dbReference type="AlphaFoldDB" id="M2AQD9"/>
<dbReference type="EMBL" id="ANMO01000202">
    <property type="protein sequence ID" value="EMB14932.1"/>
    <property type="molecule type" value="Genomic_DNA"/>
</dbReference>
<name>M2AQD9_9BACT</name>
<dbReference type="Proteomes" id="UP000011529">
    <property type="component" value="Unassembled WGS sequence"/>
</dbReference>
<evidence type="ECO:0000313" key="2">
    <source>
        <dbReference type="EMBL" id="EMB14932.1"/>
    </source>
</evidence>
<evidence type="ECO:0000313" key="3">
    <source>
        <dbReference type="Proteomes" id="UP000011529"/>
    </source>
</evidence>
<accession>M2AQD9</accession>
<reference evidence="2" key="1">
    <citation type="submission" date="2012-11" db="EMBL/GenBank/DDBJ databases">
        <title>Permanent draft genomes of Rhodopirellula europaea strain SH398 and 6C.</title>
        <authorList>
            <person name="Richter M."/>
            <person name="Richter-Heitmann T."/>
            <person name="Frank C."/>
            <person name="Harder J."/>
            <person name="Glockner F.O."/>
        </authorList>
    </citation>
    <scope>NUCLEOTIDE SEQUENCE</scope>
    <source>
        <strain evidence="2">6C</strain>
    </source>
</reference>